<accession>A0ABR2XWG4</accession>
<evidence type="ECO:0000256" key="3">
    <source>
        <dbReference type="ARBA" id="ARBA00022989"/>
    </source>
</evidence>
<keyword evidence="4 5" id="KW-0472">Membrane</keyword>
<keyword evidence="3 5" id="KW-1133">Transmembrane helix</keyword>
<keyword evidence="2 5" id="KW-0812">Transmembrane</keyword>
<name>A0ABR2XWG4_9PEZI</name>
<evidence type="ECO:0000256" key="5">
    <source>
        <dbReference type="SAM" id="Phobius"/>
    </source>
</evidence>
<comment type="subcellular location">
    <subcellularLocation>
        <location evidence="1">Membrane</location>
        <topology evidence="1">Multi-pass membrane protein</topology>
    </subcellularLocation>
</comment>
<dbReference type="Pfam" id="PF07690">
    <property type="entry name" value="MFS_1"/>
    <property type="match status" value="1"/>
</dbReference>
<evidence type="ECO:0000256" key="1">
    <source>
        <dbReference type="ARBA" id="ARBA00004141"/>
    </source>
</evidence>
<feature type="transmembrane region" description="Helical" evidence="5">
    <location>
        <begin position="398"/>
        <end position="418"/>
    </location>
</feature>
<dbReference type="InterPro" id="IPR011701">
    <property type="entry name" value="MFS"/>
</dbReference>
<feature type="transmembrane region" description="Helical" evidence="5">
    <location>
        <begin position="459"/>
        <end position="480"/>
    </location>
</feature>
<dbReference type="InterPro" id="IPR036259">
    <property type="entry name" value="MFS_trans_sf"/>
</dbReference>
<feature type="transmembrane region" description="Helical" evidence="5">
    <location>
        <begin position="355"/>
        <end position="378"/>
    </location>
</feature>
<reference evidence="7 8" key="1">
    <citation type="submission" date="2024-02" db="EMBL/GenBank/DDBJ databases">
        <title>First draft genome assembly of two strains of Seiridium cardinale.</title>
        <authorList>
            <person name="Emiliani G."/>
            <person name="Scali E."/>
        </authorList>
    </citation>
    <scope>NUCLEOTIDE SEQUENCE [LARGE SCALE GENOMIC DNA]</scope>
    <source>
        <strain evidence="7 8">BM-138-000479</strain>
    </source>
</reference>
<feature type="transmembrane region" description="Helical" evidence="5">
    <location>
        <begin position="152"/>
        <end position="170"/>
    </location>
</feature>
<feature type="domain" description="Major facilitator superfamily (MFS) profile" evidence="6">
    <location>
        <begin position="84"/>
        <end position="519"/>
    </location>
</feature>
<protein>
    <submittedName>
        <fullName evidence="7">Major facilitator superfamily domain-containing protein</fullName>
    </submittedName>
</protein>
<evidence type="ECO:0000259" key="6">
    <source>
        <dbReference type="PROSITE" id="PS50850"/>
    </source>
</evidence>
<dbReference type="EMBL" id="JARVKM010000017">
    <property type="protein sequence ID" value="KAK9778112.1"/>
    <property type="molecule type" value="Genomic_DNA"/>
</dbReference>
<dbReference type="PANTHER" id="PTHR23502">
    <property type="entry name" value="MAJOR FACILITATOR SUPERFAMILY"/>
    <property type="match status" value="1"/>
</dbReference>
<feature type="transmembrane region" description="Helical" evidence="5">
    <location>
        <begin position="430"/>
        <end position="452"/>
    </location>
</feature>
<dbReference type="Proteomes" id="UP001465668">
    <property type="component" value="Unassembled WGS sequence"/>
</dbReference>
<dbReference type="PROSITE" id="PS50850">
    <property type="entry name" value="MFS"/>
    <property type="match status" value="1"/>
</dbReference>
<feature type="transmembrane region" description="Helical" evidence="5">
    <location>
        <begin position="127"/>
        <end position="145"/>
    </location>
</feature>
<sequence>MERHTPPATLAQPNKQVSIEPEIKMCKKWKMSSTHLRNSLEPDLNRRPVDIQYDTDEDVIVVDWAGPADPENPFNWSTKRKWLATGLGLLATFSSIINGSIITTAHLEIDADFNIDETRFPHSYWPVTSWGAGGGLFSLVLLPLMEDFGVRPAFLLTYFVFMCFLIPIGFARNFATLIICRFFSGGCVSILSNTVAGIASNVFDGYRSRTIPLSLYIFLYMAGGSLGPVIGAAILQYLPWRWTGHIELIWSVALFPLFVIAMPESRGSVILGHRARKLRREGKNAYTREELRRTPVLDIIKNSVQRPLFMLCTEPVLVVATLWSAFSFGVIYLFTQSVELVFTSLYGWEAIQAGYVQAALVLGELLGWIFCLSTDHWYYSSAQRNPESPNTPIPEARLYSAILGGFFGVSGGMFVYAWTSFPSIPWEAPAVGLVMVGAGSTTVVTGIAHYIVDAYSLYAGSAIGAVVLGENMFIAFLPLAAQSLYTTLGFSLASTVLAVISAVLAATPIALLVWGREIRARSRFMQSGKMIGSDSSELSETVEHI</sequence>
<organism evidence="7 8">
    <name type="scientific">Seiridium cardinale</name>
    <dbReference type="NCBI Taxonomy" id="138064"/>
    <lineage>
        <taxon>Eukaryota</taxon>
        <taxon>Fungi</taxon>
        <taxon>Dikarya</taxon>
        <taxon>Ascomycota</taxon>
        <taxon>Pezizomycotina</taxon>
        <taxon>Sordariomycetes</taxon>
        <taxon>Xylariomycetidae</taxon>
        <taxon>Amphisphaeriales</taxon>
        <taxon>Sporocadaceae</taxon>
        <taxon>Seiridium</taxon>
    </lineage>
</organism>
<feature type="transmembrane region" description="Helical" evidence="5">
    <location>
        <begin position="249"/>
        <end position="271"/>
    </location>
</feature>
<comment type="caution">
    <text evidence="7">The sequence shown here is derived from an EMBL/GenBank/DDBJ whole genome shotgun (WGS) entry which is preliminary data.</text>
</comment>
<feature type="transmembrane region" description="Helical" evidence="5">
    <location>
        <begin position="492"/>
        <end position="515"/>
    </location>
</feature>
<evidence type="ECO:0000256" key="4">
    <source>
        <dbReference type="ARBA" id="ARBA00023136"/>
    </source>
</evidence>
<dbReference type="SUPFAM" id="SSF103473">
    <property type="entry name" value="MFS general substrate transporter"/>
    <property type="match status" value="1"/>
</dbReference>
<feature type="transmembrane region" description="Helical" evidence="5">
    <location>
        <begin position="182"/>
        <end position="203"/>
    </location>
</feature>
<proteinExistence type="predicted"/>
<evidence type="ECO:0000313" key="7">
    <source>
        <dbReference type="EMBL" id="KAK9778112.1"/>
    </source>
</evidence>
<feature type="transmembrane region" description="Helical" evidence="5">
    <location>
        <begin position="215"/>
        <end position="237"/>
    </location>
</feature>
<feature type="transmembrane region" description="Helical" evidence="5">
    <location>
        <begin position="316"/>
        <end position="335"/>
    </location>
</feature>
<keyword evidence="8" id="KW-1185">Reference proteome</keyword>
<feature type="transmembrane region" description="Helical" evidence="5">
    <location>
        <begin position="82"/>
        <end position="107"/>
    </location>
</feature>
<dbReference type="PANTHER" id="PTHR23502:SF52">
    <property type="entry name" value="MULTIDRUG TRANSPORTER, PUTATIVE (AFU_ORTHOLOGUE AFUA_2G17730)-RELATED"/>
    <property type="match status" value="1"/>
</dbReference>
<evidence type="ECO:0000256" key="2">
    <source>
        <dbReference type="ARBA" id="ARBA00022692"/>
    </source>
</evidence>
<evidence type="ECO:0000313" key="8">
    <source>
        <dbReference type="Proteomes" id="UP001465668"/>
    </source>
</evidence>
<gene>
    <name evidence="7" type="ORF">SCAR479_05082</name>
</gene>
<dbReference type="Gene3D" id="1.20.1250.20">
    <property type="entry name" value="MFS general substrate transporter like domains"/>
    <property type="match status" value="1"/>
</dbReference>
<dbReference type="InterPro" id="IPR020846">
    <property type="entry name" value="MFS_dom"/>
</dbReference>